<gene>
    <name evidence="2" type="ORF">F7D14_19255</name>
</gene>
<reference evidence="2 3" key="1">
    <citation type="submission" date="2019-09" db="EMBL/GenBank/DDBJ databases">
        <title>Isolation and complete genome sequencing of Methylocystis species.</title>
        <authorList>
            <person name="Rumah B.L."/>
            <person name="Stead C.E."/>
            <person name="Stevens B.C."/>
            <person name="Minton N.P."/>
            <person name="Grosse-Honebrink A."/>
            <person name="Zhang Y."/>
        </authorList>
    </citation>
    <scope>NUCLEOTIDE SEQUENCE [LARGE SCALE GENOMIC DNA]</scope>
    <source>
        <strain evidence="2 3">BRCS2</strain>
    </source>
</reference>
<evidence type="ECO:0000313" key="3">
    <source>
        <dbReference type="Proteomes" id="UP000422569"/>
    </source>
</evidence>
<dbReference type="RefSeq" id="WP_016918466.1">
    <property type="nucleotide sequence ID" value="NZ_CP044331.1"/>
</dbReference>
<dbReference type="AlphaFoldDB" id="A0A6B8MFG1"/>
<sequence>MSLDYFQNGVGSAPRTLGVRIPANVNLSARPRVVAASRADASHFETMSLGILLTAVAAVLPLLMMLHQ</sequence>
<keyword evidence="3" id="KW-1185">Reference proteome</keyword>
<organism evidence="2 3">
    <name type="scientific">Methylocystis parvus</name>
    <dbReference type="NCBI Taxonomy" id="134"/>
    <lineage>
        <taxon>Bacteria</taxon>
        <taxon>Pseudomonadati</taxon>
        <taxon>Pseudomonadota</taxon>
        <taxon>Alphaproteobacteria</taxon>
        <taxon>Hyphomicrobiales</taxon>
        <taxon>Methylocystaceae</taxon>
        <taxon>Methylocystis</taxon>
    </lineage>
</organism>
<protein>
    <submittedName>
        <fullName evidence="2">Uncharacterized protein</fullName>
    </submittedName>
</protein>
<proteinExistence type="predicted"/>
<keyword evidence="1" id="KW-1133">Transmembrane helix</keyword>
<name>A0A6B8MFG1_9HYPH</name>
<dbReference type="KEGG" id="mpar:F7D14_19255"/>
<keyword evidence="1" id="KW-0472">Membrane</keyword>
<dbReference type="Proteomes" id="UP000422569">
    <property type="component" value="Chromosome"/>
</dbReference>
<evidence type="ECO:0000313" key="2">
    <source>
        <dbReference type="EMBL" id="QGM99410.1"/>
    </source>
</evidence>
<accession>A0A6B8MFG1</accession>
<feature type="transmembrane region" description="Helical" evidence="1">
    <location>
        <begin position="47"/>
        <end position="66"/>
    </location>
</feature>
<evidence type="ECO:0000256" key="1">
    <source>
        <dbReference type="SAM" id="Phobius"/>
    </source>
</evidence>
<keyword evidence="1" id="KW-0812">Transmembrane</keyword>
<dbReference type="EMBL" id="CP044331">
    <property type="protein sequence ID" value="QGM99410.1"/>
    <property type="molecule type" value="Genomic_DNA"/>
</dbReference>